<evidence type="ECO:0000313" key="8">
    <source>
        <dbReference type="Proteomes" id="UP000657592"/>
    </source>
</evidence>
<dbReference type="SUPFAM" id="SSF55594">
    <property type="entry name" value="HPr-like"/>
    <property type="match status" value="1"/>
</dbReference>
<dbReference type="PANTHER" id="PTHR33705:SF2">
    <property type="entry name" value="PHOSPHOCARRIER PROTEIN NPR"/>
    <property type="match status" value="1"/>
</dbReference>
<dbReference type="Pfam" id="PF00381">
    <property type="entry name" value="PTS-HPr"/>
    <property type="match status" value="1"/>
</dbReference>
<keyword evidence="4" id="KW-0963">Cytoplasm</keyword>
<dbReference type="InterPro" id="IPR000032">
    <property type="entry name" value="HPr-like"/>
</dbReference>
<dbReference type="InterPro" id="IPR001020">
    <property type="entry name" value="PTS_HPr_His_P_site"/>
</dbReference>
<name>A0A917IDA6_9MICO</name>
<dbReference type="RefSeq" id="WP_188754885.1">
    <property type="nucleotide sequence ID" value="NZ_BMJY01000002.1"/>
</dbReference>
<sequence>MVQRRVVVGGAAGLHARPAAQLARLAQSAPGGLRLRVAGRVVDAASIMAVMELALEPGDPVTLEADGPGADATIEAASALLTAP</sequence>
<dbReference type="Gene3D" id="3.30.1340.10">
    <property type="entry name" value="HPr-like"/>
    <property type="match status" value="1"/>
</dbReference>
<comment type="subcellular location">
    <subcellularLocation>
        <location evidence="2">Cytoplasm</location>
    </subcellularLocation>
</comment>
<dbReference type="InterPro" id="IPR035895">
    <property type="entry name" value="HPr-like_sf"/>
</dbReference>
<dbReference type="PANTHER" id="PTHR33705">
    <property type="entry name" value="PHOSPHOCARRIER PROTEIN HPR"/>
    <property type="match status" value="1"/>
</dbReference>
<organism evidence="7 8">
    <name type="scientific">Microbacterium album</name>
    <dbReference type="NCBI Taxonomy" id="2053191"/>
    <lineage>
        <taxon>Bacteria</taxon>
        <taxon>Bacillati</taxon>
        <taxon>Actinomycetota</taxon>
        <taxon>Actinomycetes</taxon>
        <taxon>Micrococcales</taxon>
        <taxon>Microbacteriaceae</taxon>
        <taxon>Microbacterium</taxon>
    </lineage>
</organism>
<dbReference type="GO" id="GO:0009401">
    <property type="term" value="P:phosphoenolpyruvate-dependent sugar phosphotransferase system"/>
    <property type="evidence" value="ECO:0007669"/>
    <property type="project" value="UniProtKB-KW"/>
</dbReference>
<comment type="function">
    <text evidence="1">General (non sugar-specific) component of the phosphoenolpyruvate-dependent sugar phosphotransferase system (sugar PTS). This major carbohydrate active-transport system catalyzes the phosphorylation of incoming sugar substrates concomitantly with their translocation across the cell membrane. The phosphoryl group from phosphoenolpyruvate (PEP) is transferred to the phosphoryl carrier protein HPr by enzyme I. Phospho-HPr then transfers it to the PTS EIIA domain.</text>
</comment>
<keyword evidence="8" id="KW-1185">Reference proteome</keyword>
<protein>
    <recommendedName>
        <fullName evidence="3">Phosphocarrier protein HPr</fullName>
    </recommendedName>
</protein>
<evidence type="ECO:0000256" key="2">
    <source>
        <dbReference type="ARBA" id="ARBA00004496"/>
    </source>
</evidence>
<evidence type="ECO:0000256" key="3">
    <source>
        <dbReference type="ARBA" id="ARBA00020422"/>
    </source>
</evidence>
<dbReference type="EMBL" id="BMJY01000002">
    <property type="protein sequence ID" value="GGH37378.1"/>
    <property type="molecule type" value="Genomic_DNA"/>
</dbReference>
<dbReference type="PRINTS" id="PR00107">
    <property type="entry name" value="PHOSPHOCPHPR"/>
</dbReference>
<evidence type="ECO:0000259" key="6">
    <source>
        <dbReference type="PROSITE" id="PS51350"/>
    </source>
</evidence>
<reference evidence="7" key="1">
    <citation type="journal article" date="2014" name="Int. J. Syst. Evol. Microbiol.">
        <title>Complete genome sequence of Corynebacterium casei LMG S-19264T (=DSM 44701T), isolated from a smear-ripened cheese.</title>
        <authorList>
            <consortium name="US DOE Joint Genome Institute (JGI-PGF)"/>
            <person name="Walter F."/>
            <person name="Albersmeier A."/>
            <person name="Kalinowski J."/>
            <person name="Ruckert C."/>
        </authorList>
    </citation>
    <scope>NUCLEOTIDE SEQUENCE</scope>
    <source>
        <strain evidence="7">CGMCC 1.15794</strain>
    </source>
</reference>
<evidence type="ECO:0000313" key="7">
    <source>
        <dbReference type="EMBL" id="GGH37378.1"/>
    </source>
</evidence>
<dbReference type="AlphaFoldDB" id="A0A917IDA6"/>
<dbReference type="PROSITE" id="PS00369">
    <property type="entry name" value="PTS_HPR_HIS"/>
    <property type="match status" value="1"/>
</dbReference>
<dbReference type="PROSITE" id="PS51350">
    <property type="entry name" value="PTS_HPR_DOM"/>
    <property type="match status" value="1"/>
</dbReference>
<dbReference type="Proteomes" id="UP000657592">
    <property type="component" value="Unassembled WGS sequence"/>
</dbReference>
<dbReference type="CDD" id="cd00367">
    <property type="entry name" value="PTS-HPr_like"/>
    <property type="match status" value="1"/>
</dbReference>
<dbReference type="InterPro" id="IPR050399">
    <property type="entry name" value="HPr"/>
</dbReference>
<evidence type="ECO:0000256" key="4">
    <source>
        <dbReference type="ARBA" id="ARBA00022490"/>
    </source>
</evidence>
<comment type="caution">
    <text evidence="7">The sequence shown here is derived from an EMBL/GenBank/DDBJ whole genome shotgun (WGS) entry which is preliminary data.</text>
</comment>
<dbReference type="NCBIfam" id="TIGR01003">
    <property type="entry name" value="PTS_HPr_family"/>
    <property type="match status" value="1"/>
</dbReference>
<gene>
    <name evidence="7" type="ORF">GCM10010921_07200</name>
</gene>
<feature type="domain" description="HPr" evidence="6">
    <location>
        <begin position="1"/>
        <end position="84"/>
    </location>
</feature>
<reference evidence="7" key="2">
    <citation type="submission" date="2020-09" db="EMBL/GenBank/DDBJ databases">
        <authorList>
            <person name="Sun Q."/>
            <person name="Zhou Y."/>
        </authorList>
    </citation>
    <scope>NUCLEOTIDE SEQUENCE</scope>
    <source>
        <strain evidence="7">CGMCC 1.15794</strain>
    </source>
</reference>
<evidence type="ECO:0000256" key="1">
    <source>
        <dbReference type="ARBA" id="ARBA00003681"/>
    </source>
</evidence>
<keyword evidence="5" id="KW-0598">Phosphotransferase system</keyword>
<dbReference type="GO" id="GO:0005737">
    <property type="term" value="C:cytoplasm"/>
    <property type="evidence" value="ECO:0007669"/>
    <property type="project" value="UniProtKB-SubCell"/>
</dbReference>
<accession>A0A917IDA6</accession>
<proteinExistence type="predicted"/>
<evidence type="ECO:0000256" key="5">
    <source>
        <dbReference type="ARBA" id="ARBA00022683"/>
    </source>
</evidence>